<evidence type="ECO:0000256" key="1">
    <source>
        <dbReference type="SAM" id="Phobius"/>
    </source>
</evidence>
<sequence length="221" mass="25482">MLPPIKMKSYKLTIFNQSRVITIVFLLPVILLGSLFAGLEFMPKGYFWIVSIPMFAGLSGLIYYFAKGDLIVDFNDETLIFKWKKKLIFNYSAIEAIPAKEIKTVVIDQHQLLRKIITSDREINISNGKLLMKDSQKFINLLRSIIRQNDGRAIDSWDVWQEKGYLKWALRINTVVIVSVVGLIAAFGVIKGFDKIPPASFFMSIFLLPQMLLYHRQMKEK</sequence>
<proteinExistence type="predicted"/>
<dbReference type="KEGG" id="ptq:P700755_003541"/>
<organism evidence="2 3">
    <name type="scientific">Psychroflexus torquis (strain ATCC 700755 / CIP 106069 / ACAM 623)</name>
    <dbReference type="NCBI Taxonomy" id="313595"/>
    <lineage>
        <taxon>Bacteria</taxon>
        <taxon>Pseudomonadati</taxon>
        <taxon>Bacteroidota</taxon>
        <taxon>Flavobacteriia</taxon>
        <taxon>Flavobacteriales</taxon>
        <taxon>Flavobacteriaceae</taxon>
        <taxon>Psychroflexus</taxon>
    </lineage>
</organism>
<dbReference type="Proteomes" id="UP000008514">
    <property type="component" value="Chromosome"/>
</dbReference>
<keyword evidence="1" id="KW-0472">Membrane</keyword>
<feature type="transmembrane region" description="Helical" evidence="1">
    <location>
        <begin position="196"/>
        <end position="214"/>
    </location>
</feature>
<reference evidence="2" key="2">
    <citation type="submission" date="2012-09" db="EMBL/GenBank/DDBJ databases">
        <title>The complete sequence of Psychroflexus torquis an extreme psychrophile from sea-ice that is stimulated by light.</title>
        <authorList>
            <person name="Feng S."/>
            <person name="Powell S.M."/>
            <person name="Bowman J.P."/>
        </authorList>
    </citation>
    <scope>NUCLEOTIDE SEQUENCE [LARGE SCALE GENOMIC DNA]</scope>
    <source>
        <strain evidence="2">ATCC 700755</strain>
    </source>
</reference>
<evidence type="ECO:0000313" key="2">
    <source>
        <dbReference type="EMBL" id="AFU70154.1"/>
    </source>
</evidence>
<dbReference type="HOGENOM" id="CLU_1249789_0_0_10"/>
<dbReference type="eggNOG" id="ENOG50348PF">
    <property type="taxonomic scope" value="Bacteria"/>
</dbReference>
<evidence type="ECO:0000313" key="3">
    <source>
        <dbReference type="Proteomes" id="UP000008514"/>
    </source>
</evidence>
<reference evidence="2" key="1">
    <citation type="submission" date="2006-03" db="EMBL/GenBank/DDBJ databases">
        <authorList>
            <person name="Bowman J."/>
            <person name="Ferriera S."/>
            <person name="Johnson J."/>
            <person name="Kravitz S."/>
            <person name="Halpern A."/>
            <person name="Remington K."/>
            <person name="Beeson K."/>
            <person name="Tran B."/>
            <person name="Rogers Y.-H."/>
            <person name="Friedman R."/>
            <person name="Venter J.C."/>
        </authorList>
    </citation>
    <scope>NUCLEOTIDE SEQUENCE [LARGE SCALE GENOMIC DNA]</scope>
    <source>
        <strain evidence="2">ATCC 700755</strain>
    </source>
</reference>
<keyword evidence="3" id="KW-1185">Reference proteome</keyword>
<feature type="transmembrane region" description="Helical" evidence="1">
    <location>
        <begin position="45"/>
        <end position="66"/>
    </location>
</feature>
<dbReference type="EMBL" id="CP003879">
    <property type="protein sequence ID" value="AFU70154.1"/>
    <property type="molecule type" value="Genomic_DNA"/>
</dbReference>
<protein>
    <submittedName>
        <fullName evidence="2">Uncharacterized protein</fullName>
    </submittedName>
</protein>
<accession>K4III4</accession>
<name>K4III4_PSYTT</name>
<gene>
    <name evidence="2" type="ordered locus">P700755_003541</name>
</gene>
<feature type="transmembrane region" description="Helical" evidence="1">
    <location>
        <begin position="168"/>
        <end position="190"/>
    </location>
</feature>
<keyword evidence="1" id="KW-1133">Transmembrane helix</keyword>
<keyword evidence="1" id="KW-0812">Transmembrane</keyword>
<feature type="transmembrane region" description="Helical" evidence="1">
    <location>
        <begin position="20"/>
        <end position="39"/>
    </location>
</feature>
<dbReference type="AlphaFoldDB" id="K4III4"/>